<name>A0AAX2IPQ4_9FLAO</name>
<reference evidence="1 3" key="1">
    <citation type="submission" date="2017-02" db="EMBL/GenBank/DDBJ databases">
        <authorList>
            <person name="Varghese N."/>
            <person name="Submissions S."/>
        </authorList>
    </citation>
    <scope>NUCLEOTIDE SEQUENCE [LARGE SCALE GENOMIC DNA]</scope>
    <source>
        <strain evidence="1 3">DSM 16775</strain>
    </source>
</reference>
<dbReference type="Proteomes" id="UP000251937">
    <property type="component" value="Unassembled WGS sequence"/>
</dbReference>
<gene>
    <name evidence="2" type="ORF">NCTC11212_02656</name>
    <name evidence="1" type="ORF">SAMN05421800_10593</name>
</gene>
<comment type="caution">
    <text evidence="2">The sequence shown here is derived from an EMBL/GenBank/DDBJ whole genome shotgun (WGS) entry which is preliminary data.</text>
</comment>
<proteinExistence type="predicted"/>
<evidence type="ECO:0000313" key="2">
    <source>
        <dbReference type="EMBL" id="SQA90758.1"/>
    </source>
</evidence>
<dbReference type="Proteomes" id="UP000190669">
    <property type="component" value="Unassembled WGS sequence"/>
</dbReference>
<evidence type="ECO:0000313" key="4">
    <source>
        <dbReference type="Proteomes" id="UP000251937"/>
    </source>
</evidence>
<reference evidence="2 4" key="2">
    <citation type="submission" date="2018-06" db="EMBL/GenBank/DDBJ databases">
        <authorList>
            <consortium name="Pathogen Informatics"/>
            <person name="Doyle S."/>
        </authorList>
    </citation>
    <scope>NUCLEOTIDE SEQUENCE [LARGE SCALE GENOMIC DNA]</scope>
    <source>
        <strain evidence="2 4">NCTC11212</strain>
    </source>
</reference>
<evidence type="ECO:0000313" key="1">
    <source>
        <dbReference type="EMBL" id="SKB65415.1"/>
    </source>
</evidence>
<organism evidence="2 4">
    <name type="scientific">Chryseobacterium balustinum</name>
    <dbReference type="NCBI Taxonomy" id="246"/>
    <lineage>
        <taxon>Bacteria</taxon>
        <taxon>Pseudomonadati</taxon>
        <taxon>Bacteroidota</taxon>
        <taxon>Flavobacteriia</taxon>
        <taxon>Flavobacteriales</taxon>
        <taxon>Weeksellaceae</taxon>
        <taxon>Chryseobacterium group</taxon>
        <taxon>Chryseobacterium</taxon>
    </lineage>
</organism>
<dbReference type="EMBL" id="UAVR01000013">
    <property type="protein sequence ID" value="SQA90758.1"/>
    <property type="molecule type" value="Genomic_DNA"/>
</dbReference>
<accession>A0AAX2IPQ4</accession>
<keyword evidence="3" id="KW-1185">Reference proteome</keyword>
<dbReference type="AlphaFoldDB" id="A0AAX2IPQ4"/>
<protein>
    <submittedName>
        <fullName evidence="2">Uncharacterized protein</fullName>
    </submittedName>
</protein>
<dbReference type="EMBL" id="FUZE01000005">
    <property type="protein sequence ID" value="SKB65415.1"/>
    <property type="molecule type" value="Genomic_DNA"/>
</dbReference>
<evidence type="ECO:0000313" key="3">
    <source>
        <dbReference type="Proteomes" id="UP000190669"/>
    </source>
</evidence>
<sequence>MLLIVTNLSKDFAVKKTPPLLNRDDVKGY</sequence>